<evidence type="ECO:0000313" key="2">
    <source>
        <dbReference type="EMBL" id="KAK2091511.1"/>
    </source>
</evidence>
<dbReference type="Proteomes" id="UP001266305">
    <property type="component" value="Unassembled WGS sequence"/>
</dbReference>
<comment type="caution">
    <text evidence="2">The sequence shown here is derived from an EMBL/GenBank/DDBJ whole genome shotgun (WGS) entry which is preliminary data.</text>
</comment>
<evidence type="ECO:0000313" key="3">
    <source>
        <dbReference type="Proteomes" id="UP001266305"/>
    </source>
</evidence>
<sequence length="96" mass="10255">MEEVDVEQKRVPLQKLNRSVAMGMCGGKGPSGQLLSKRCGHNVTIRDDAFSDSLSQKADSEASSGPLLDDKASSKNDLQSPTEHISDYGFGGVMGR</sequence>
<reference evidence="2 3" key="1">
    <citation type="submission" date="2023-05" db="EMBL/GenBank/DDBJ databases">
        <title>B98-5 Cell Line De Novo Hybrid Assembly: An Optical Mapping Approach.</title>
        <authorList>
            <person name="Kananen K."/>
            <person name="Auerbach J.A."/>
            <person name="Kautto E."/>
            <person name="Blachly J.S."/>
        </authorList>
    </citation>
    <scope>NUCLEOTIDE SEQUENCE [LARGE SCALE GENOMIC DNA]</scope>
    <source>
        <strain evidence="2">B95-8</strain>
        <tissue evidence="2">Cell line</tissue>
    </source>
</reference>
<gene>
    <name evidence="2" type="ORF">P7K49_030795</name>
</gene>
<evidence type="ECO:0000256" key="1">
    <source>
        <dbReference type="SAM" id="MobiDB-lite"/>
    </source>
</evidence>
<keyword evidence="3" id="KW-1185">Reference proteome</keyword>
<accession>A0ABQ9U3B4</accession>
<proteinExistence type="predicted"/>
<dbReference type="EMBL" id="JASSZA010000016">
    <property type="protein sequence ID" value="KAK2091511.1"/>
    <property type="molecule type" value="Genomic_DNA"/>
</dbReference>
<protein>
    <submittedName>
        <fullName evidence="2">Uncharacterized protein</fullName>
    </submittedName>
</protein>
<feature type="compositionally biased region" description="Polar residues" evidence="1">
    <location>
        <begin position="52"/>
        <end position="63"/>
    </location>
</feature>
<organism evidence="2 3">
    <name type="scientific">Saguinus oedipus</name>
    <name type="common">Cotton-top tamarin</name>
    <name type="synonym">Oedipomidas oedipus</name>
    <dbReference type="NCBI Taxonomy" id="9490"/>
    <lineage>
        <taxon>Eukaryota</taxon>
        <taxon>Metazoa</taxon>
        <taxon>Chordata</taxon>
        <taxon>Craniata</taxon>
        <taxon>Vertebrata</taxon>
        <taxon>Euteleostomi</taxon>
        <taxon>Mammalia</taxon>
        <taxon>Eutheria</taxon>
        <taxon>Euarchontoglires</taxon>
        <taxon>Primates</taxon>
        <taxon>Haplorrhini</taxon>
        <taxon>Platyrrhini</taxon>
        <taxon>Cebidae</taxon>
        <taxon>Callitrichinae</taxon>
        <taxon>Saguinus</taxon>
    </lineage>
</organism>
<feature type="region of interest" description="Disordered" evidence="1">
    <location>
        <begin position="50"/>
        <end position="96"/>
    </location>
</feature>
<name>A0ABQ9U3B4_SAGOE</name>